<evidence type="ECO:0000259" key="3">
    <source>
        <dbReference type="Pfam" id="PF23357"/>
    </source>
</evidence>
<dbReference type="AlphaFoldDB" id="A0A1V9G2J1"/>
<dbReference type="Pfam" id="PF09822">
    <property type="entry name" value="ABC_transp_aux"/>
    <property type="match status" value="1"/>
</dbReference>
<evidence type="ECO:0000313" key="4">
    <source>
        <dbReference type="EMBL" id="OQP64865.1"/>
    </source>
</evidence>
<dbReference type="STRING" id="1703345.A3860_19115"/>
<evidence type="ECO:0000313" key="5">
    <source>
        <dbReference type="Proteomes" id="UP000192796"/>
    </source>
</evidence>
<evidence type="ECO:0000256" key="1">
    <source>
        <dbReference type="SAM" id="Phobius"/>
    </source>
</evidence>
<dbReference type="InterPro" id="IPR019863">
    <property type="entry name" value="Motility-assoc_ABC-rel_GldG"/>
</dbReference>
<dbReference type="EMBL" id="LVYD01000041">
    <property type="protein sequence ID" value="OQP64865.1"/>
    <property type="molecule type" value="Genomic_DNA"/>
</dbReference>
<dbReference type="InterPro" id="IPR019196">
    <property type="entry name" value="ABC_transp_unknown"/>
</dbReference>
<dbReference type="Proteomes" id="UP000192796">
    <property type="component" value="Unassembled WGS sequence"/>
</dbReference>
<feature type="domain" description="DUF7088" evidence="3">
    <location>
        <begin position="36"/>
        <end position="147"/>
    </location>
</feature>
<feature type="transmembrane region" description="Helical" evidence="1">
    <location>
        <begin position="538"/>
        <end position="560"/>
    </location>
</feature>
<organism evidence="4 5">
    <name type="scientific">Niastella vici</name>
    <dbReference type="NCBI Taxonomy" id="1703345"/>
    <lineage>
        <taxon>Bacteria</taxon>
        <taxon>Pseudomonadati</taxon>
        <taxon>Bacteroidota</taxon>
        <taxon>Chitinophagia</taxon>
        <taxon>Chitinophagales</taxon>
        <taxon>Chitinophagaceae</taxon>
        <taxon>Niastella</taxon>
    </lineage>
</organism>
<dbReference type="NCBIfam" id="TIGR03521">
    <property type="entry name" value="GldG"/>
    <property type="match status" value="1"/>
</dbReference>
<dbReference type="OrthoDB" id="9777219at2"/>
<evidence type="ECO:0000259" key="2">
    <source>
        <dbReference type="Pfam" id="PF09822"/>
    </source>
</evidence>
<protein>
    <submittedName>
        <fullName evidence="4">Gliding motility-associated ABC transporter substrate-binding protein GldG</fullName>
    </submittedName>
</protein>
<dbReference type="RefSeq" id="WP_081146698.1">
    <property type="nucleotide sequence ID" value="NZ_LVYD01000041.1"/>
</dbReference>
<keyword evidence="1" id="KW-0812">Transmembrane</keyword>
<gene>
    <name evidence="4" type="ORF">A3860_19115</name>
</gene>
<accession>A0A1V9G2J1</accession>
<keyword evidence="1" id="KW-1133">Transmembrane helix</keyword>
<dbReference type="Pfam" id="PF23357">
    <property type="entry name" value="DUF7088"/>
    <property type="match status" value="1"/>
</dbReference>
<feature type="domain" description="ABC-type uncharacterised transport system" evidence="2">
    <location>
        <begin position="195"/>
        <end position="503"/>
    </location>
</feature>
<sequence>MNKILASKLWWLFLLIVLVGINYLASAVHTRADLTQEKRYTLSPATKKLIKGLHDKVSITVLLTGDMPAGFKKLSNSTKEMLQEFKELGGSNIQFKFEKPGAGLDESAKQNMQLHLDSLGLKPTNIKVKAKAGESQEERLVYPGALVRYKDREVAIDLLQGQDMTGGVQSLNNAEALLEYKMARTIQKITADTVPAIGYLLGNGEPQNYNVFDLVEHTLRQEYRFGWVPIDSVPVIPAEFDALVIVKPTKTFNDQQKLKIDQYIMHGGKVIWLIDKLYAEMDSLMRSHSDFVAFDRNLNLDDQLFKYGVRINGDLVQDLQCDKIPLVVGNYGNQPQMQLVPWPYFPTLSNYSGHPIAKNLDNVLSIFPNSIDTIKNNLKKTVLLSSSESSRIISTPAIVTLNSVKTEDDLKTFNQSFIPVAVLLEGRFSSLYTNRLSTGMLDTLAGLYKQPFRAATEKESKMIVVSDADIVANVVTQKEGPLPMGFNQFTNNQYANKDFFLNCIQYLTDSSGILDTRSKDFALRLLDTKKTEEDRTQWQVMNIGMPVVLILLFGVVYQALRKRKYQGAGKK</sequence>
<name>A0A1V9G2J1_9BACT</name>
<dbReference type="InterPro" id="IPR055396">
    <property type="entry name" value="DUF7088"/>
</dbReference>
<reference evidence="4 5" key="1">
    <citation type="submission" date="2016-03" db="EMBL/GenBank/DDBJ databases">
        <title>Niastella vici sp. nov., isolated from farmland soil.</title>
        <authorList>
            <person name="Chen L."/>
            <person name="Wang D."/>
            <person name="Yang S."/>
            <person name="Wang G."/>
        </authorList>
    </citation>
    <scope>NUCLEOTIDE SEQUENCE [LARGE SCALE GENOMIC DNA]</scope>
    <source>
        <strain evidence="4 5">DJ57</strain>
    </source>
</reference>
<keyword evidence="5" id="KW-1185">Reference proteome</keyword>
<comment type="caution">
    <text evidence="4">The sequence shown here is derived from an EMBL/GenBank/DDBJ whole genome shotgun (WGS) entry which is preliminary data.</text>
</comment>
<keyword evidence="1" id="KW-0472">Membrane</keyword>
<proteinExistence type="predicted"/>